<proteinExistence type="predicted"/>
<protein>
    <submittedName>
        <fullName evidence="3">Uncharacterized protein</fullName>
    </submittedName>
</protein>
<sequence length="59" mass="6593">MEVGAIAIGIAVVSGTASFLIGRKLSRNRREKKTQREVAAVQANESRQVRRARERRAKD</sequence>
<dbReference type="RefSeq" id="WP_340363422.1">
    <property type="nucleotide sequence ID" value="NZ_JBBKZV010000004.1"/>
</dbReference>
<feature type="transmembrane region" description="Helical" evidence="2">
    <location>
        <begin position="6"/>
        <end position="26"/>
    </location>
</feature>
<accession>A0ABU8VXD6</accession>
<reference evidence="3 4" key="1">
    <citation type="submission" date="2024-03" db="EMBL/GenBank/DDBJ databases">
        <title>Novel species of the genus Variovorax.</title>
        <authorList>
            <person name="Liu Q."/>
            <person name="Xin Y.-H."/>
        </authorList>
    </citation>
    <scope>NUCLEOTIDE SEQUENCE [LARGE SCALE GENOMIC DNA]</scope>
    <source>
        <strain evidence="3 4">KACC 18501</strain>
    </source>
</reference>
<feature type="region of interest" description="Disordered" evidence="1">
    <location>
        <begin position="28"/>
        <end position="59"/>
    </location>
</feature>
<keyword evidence="2" id="KW-0812">Transmembrane</keyword>
<comment type="caution">
    <text evidence="3">The sequence shown here is derived from an EMBL/GenBank/DDBJ whole genome shotgun (WGS) entry which is preliminary data.</text>
</comment>
<name>A0ABU8VXD6_9BURK</name>
<evidence type="ECO:0000256" key="2">
    <source>
        <dbReference type="SAM" id="Phobius"/>
    </source>
</evidence>
<feature type="compositionally biased region" description="Basic residues" evidence="1">
    <location>
        <begin position="49"/>
        <end position="59"/>
    </location>
</feature>
<gene>
    <name evidence="3" type="ORF">WKW80_10045</name>
</gene>
<dbReference type="Proteomes" id="UP001363010">
    <property type="component" value="Unassembled WGS sequence"/>
</dbReference>
<evidence type="ECO:0000256" key="1">
    <source>
        <dbReference type="SAM" id="MobiDB-lite"/>
    </source>
</evidence>
<dbReference type="EMBL" id="JBBKZV010000004">
    <property type="protein sequence ID" value="MEJ8822377.1"/>
    <property type="molecule type" value="Genomic_DNA"/>
</dbReference>
<keyword evidence="2" id="KW-1133">Transmembrane helix</keyword>
<evidence type="ECO:0000313" key="4">
    <source>
        <dbReference type="Proteomes" id="UP001363010"/>
    </source>
</evidence>
<organism evidence="3 4">
    <name type="scientific">Variovorax humicola</name>
    <dbReference type="NCBI Taxonomy" id="1769758"/>
    <lineage>
        <taxon>Bacteria</taxon>
        <taxon>Pseudomonadati</taxon>
        <taxon>Pseudomonadota</taxon>
        <taxon>Betaproteobacteria</taxon>
        <taxon>Burkholderiales</taxon>
        <taxon>Comamonadaceae</taxon>
        <taxon>Variovorax</taxon>
    </lineage>
</organism>
<keyword evidence="2" id="KW-0472">Membrane</keyword>
<keyword evidence="4" id="KW-1185">Reference proteome</keyword>
<evidence type="ECO:0000313" key="3">
    <source>
        <dbReference type="EMBL" id="MEJ8822377.1"/>
    </source>
</evidence>